<proteinExistence type="inferred from homology"/>
<keyword evidence="6" id="KW-1185">Reference proteome</keyword>
<dbReference type="SUPFAM" id="SSF56796">
    <property type="entry name" value="Dehydroquinate synthase-like"/>
    <property type="match status" value="1"/>
</dbReference>
<dbReference type="InterPro" id="IPR056798">
    <property type="entry name" value="ADH_Fe_C"/>
</dbReference>
<dbReference type="EMBL" id="CP143423">
    <property type="protein sequence ID" value="WVX48630.1"/>
    <property type="molecule type" value="Genomic_DNA"/>
</dbReference>
<dbReference type="Gene3D" id="3.40.50.1970">
    <property type="match status" value="1"/>
</dbReference>
<organism evidence="5 6">
    <name type="scientific">Roseobacter fucihabitans</name>
    <dbReference type="NCBI Taxonomy" id="1537242"/>
    <lineage>
        <taxon>Bacteria</taxon>
        <taxon>Pseudomonadati</taxon>
        <taxon>Pseudomonadota</taxon>
        <taxon>Alphaproteobacteria</taxon>
        <taxon>Rhodobacterales</taxon>
        <taxon>Roseobacteraceae</taxon>
        <taxon>Roseobacter</taxon>
    </lineage>
</organism>
<evidence type="ECO:0000256" key="2">
    <source>
        <dbReference type="ARBA" id="ARBA00023002"/>
    </source>
</evidence>
<dbReference type="Pfam" id="PF00465">
    <property type="entry name" value="Fe-ADH"/>
    <property type="match status" value="1"/>
</dbReference>
<evidence type="ECO:0000259" key="4">
    <source>
        <dbReference type="Pfam" id="PF25137"/>
    </source>
</evidence>
<feature type="domain" description="Alcohol dehydrogenase iron-type/glycerol dehydrogenase GldA" evidence="3">
    <location>
        <begin position="8"/>
        <end position="175"/>
    </location>
</feature>
<dbReference type="PANTHER" id="PTHR11496">
    <property type="entry name" value="ALCOHOL DEHYDROGENASE"/>
    <property type="match status" value="1"/>
</dbReference>
<name>A0ABZ2BT63_9RHOB</name>
<dbReference type="EC" id="1.1.1.244" evidence="5"/>
<evidence type="ECO:0000256" key="1">
    <source>
        <dbReference type="ARBA" id="ARBA00007358"/>
    </source>
</evidence>
<reference evidence="6" key="1">
    <citation type="submission" date="2024-01" db="EMBL/GenBank/DDBJ databases">
        <title>Roseobacter fucihabitans sp. nov., isolated from the brown alga Fucus spiralis.</title>
        <authorList>
            <person name="Hahnke S."/>
            <person name="Berger M."/>
            <person name="Schlingloff A."/>
            <person name="Athale I."/>
            <person name="Neumann-Schaal M."/>
            <person name="Adenaya A."/>
            <person name="Poehlein A."/>
            <person name="Daniel R."/>
            <person name="Pertersen J."/>
            <person name="Brinkhoff T."/>
        </authorList>
    </citation>
    <scope>NUCLEOTIDE SEQUENCE [LARGE SCALE GENOMIC DNA]</scope>
    <source>
        <strain evidence="6">B14</strain>
    </source>
</reference>
<dbReference type="InterPro" id="IPR001670">
    <property type="entry name" value="ADH_Fe/GldA"/>
</dbReference>
<dbReference type="Gene3D" id="1.20.1090.10">
    <property type="entry name" value="Dehydroquinate synthase-like - alpha domain"/>
    <property type="match status" value="1"/>
</dbReference>
<dbReference type="GO" id="GO:0050093">
    <property type="term" value="F:methanol dehydrogenase (NAD+) activity"/>
    <property type="evidence" value="ECO:0007669"/>
    <property type="project" value="UniProtKB-EC"/>
</dbReference>
<feature type="domain" description="Fe-containing alcohol dehydrogenase-like C-terminal" evidence="4">
    <location>
        <begin position="186"/>
        <end position="372"/>
    </location>
</feature>
<keyword evidence="2 5" id="KW-0560">Oxidoreductase</keyword>
<dbReference type="RefSeq" id="WP_187428917.1">
    <property type="nucleotide sequence ID" value="NZ_CP143423.1"/>
</dbReference>
<gene>
    <name evidence="5" type="primary">mdh_2</name>
    <name evidence="5" type="ORF">ROLI_017110</name>
</gene>
<dbReference type="PANTHER" id="PTHR11496:SF102">
    <property type="entry name" value="ALCOHOL DEHYDROGENASE 4"/>
    <property type="match status" value="1"/>
</dbReference>
<accession>A0ABZ2BT63</accession>
<dbReference type="Pfam" id="PF25137">
    <property type="entry name" value="ADH_Fe_C"/>
    <property type="match status" value="1"/>
</dbReference>
<evidence type="ECO:0000313" key="6">
    <source>
        <dbReference type="Proteomes" id="UP001318682"/>
    </source>
</evidence>
<evidence type="ECO:0000313" key="5">
    <source>
        <dbReference type="EMBL" id="WVX48630.1"/>
    </source>
</evidence>
<comment type="similarity">
    <text evidence="1">Belongs to the iron-containing alcohol dehydrogenase family.</text>
</comment>
<protein>
    <submittedName>
        <fullName evidence="5">NAD-dependent methanol dehydrogenase</fullName>
        <ecNumber evidence="5">1.1.1.244</ecNumber>
    </submittedName>
</protein>
<dbReference type="InterPro" id="IPR039697">
    <property type="entry name" value="Alcohol_dehydrogenase_Fe"/>
</dbReference>
<dbReference type="CDD" id="cd08183">
    <property type="entry name" value="Fe-ADH-like"/>
    <property type="match status" value="1"/>
</dbReference>
<dbReference type="Proteomes" id="UP001318682">
    <property type="component" value="Chromosome"/>
</dbReference>
<evidence type="ECO:0000259" key="3">
    <source>
        <dbReference type="Pfam" id="PF00465"/>
    </source>
</evidence>
<sequence length="380" mass="39351">MGFDFLSPGRIAFGRGARAQTAQQTRAFGQNVMLLRGSSVAWVDTLERDLRDRGCVVSTVLSSGEPSVAEVQNAVQKGRNAGIEVVLAVGGGAVIDLGKAVAALMPAPGDIMDHLEGVGAGKPLVVDPVPLIALPTTSGTGAEVTKNAVITVPDAGRKVSLRDDRMLARLAIIDPALTDQMARGQTLASGLDALTQVIEPYLSSRANPLTDAICRSAIPQGVTALAQLAQGEDPTARDQMAFVSLSGGLALANAGLGAVHGLAGVLGGRLGAPHGLICGRLLGPILAANAAKMREMDADLARFDEVARWLGQGFDREADVVFDALPAILDSWQVPRLDQWVRGDVDLEAIALEAASASSMKSNPCGLSVPALVHAMQRAL</sequence>